<gene>
    <name evidence="3" type="ORF">A1O9_07978</name>
</gene>
<dbReference type="SUPFAM" id="SSF47459">
    <property type="entry name" value="HLH, helix-loop-helix DNA-binding domain"/>
    <property type="match status" value="1"/>
</dbReference>
<dbReference type="AlphaFoldDB" id="A0A072P9H1"/>
<dbReference type="InterPro" id="IPR036638">
    <property type="entry name" value="HLH_DNA-bd_sf"/>
</dbReference>
<dbReference type="Proteomes" id="UP000027920">
    <property type="component" value="Unassembled WGS sequence"/>
</dbReference>
<feature type="compositionally biased region" description="Polar residues" evidence="1">
    <location>
        <begin position="332"/>
        <end position="343"/>
    </location>
</feature>
<dbReference type="InterPro" id="IPR011598">
    <property type="entry name" value="bHLH_dom"/>
</dbReference>
<name>A0A072P9H1_9EURO</name>
<dbReference type="SMART" id="SM00353">
    <property type="entry name" value="HLH"/>
    <property type="match status" value="1"/>
</dbReference>
<feature type="compositionally biased region" description="Basic residues" evidence="1">
    <location>
        <begin position="180"/>
        <end position="194"/>
    </location>
</feature>
<dbReference type="GeneID" id="25282891"/>
<feature type="region of interest" description="Disordered" evidence="1">
    <location>
        <begin position="407"/>
        <end position="451"/>
    </location>
</feature>
<keyword evidence="4" id="KW-1185">Reference proteome</keyword>
<feature type="compositionally biased region" description="Low complexity" evidence="1">
    <location>
        <begin position="129"/>
        <end position="164"/>
    </location>
</feature>
<feature type="compositionally biased region" description="Gly residues" evidence="1">
    <location>
        <begin position="512"/>
        <end position="538"/>
    </location>
</feature>
<feature type="compositionally biased region" description="Acidic residues" evidence="1">
    <location>
        <begin position="274"/>
        <end position="298"/>
    </location>
</feature>
<protein>
    <recommendedName>
        <fullName evidence="2">BHLH domain-containing protein</fullName>
    </recommendedName>
</protein>
<sequence length="555" mass="58931">MTRPRAPPTPSSSTDLKALERNLQPSDMESSFALPPPALRSEAQSQTRSSKPSSNRGATNPTIQRTPPVSPKDKPLTSSPRQKRTASGMVKSTSTESISTGPNAASSVYALPPPPSRARKIIQMKPKAPSSNNHPSPDSDGSYQPPAASTATSKTSAVHSSTASNSKRKQPSATSAAGRKIARKTAHSIIERRRRSKMNEEFGVLKDMIPACEGVEMHKLAILQAGIEYVKYLEGCVAQLKAENQKKGHSPAGEQIPSAGQESYQHPRKQNDYEQVENDESDDNNEDEDDEMDGDEPTQEYLSNVKTNYPTQPHVSVAVANNDEWGFRNSRKASMTSQTSSAYPSPYLHDKPRHRRPILPASTGSFSASPSQISTQAHVTSSTATPTMLSPAFNSIHFSPDLIRTQTNDSSSIESTSIMNSGTLSSSTSIGSSWTPLNQAKPSPQMVPLPSPKASMHLPLPPLANSLQLPHPHFAGRENSRSPAAMSDGSGTAEATATAALMMLTNDWRAGAGAGVNPGVSNGGGGRDSFLTAGGGVGSSKDKGKGMSVRDLLSS</sequence>
<feature type="region of interest" description="Disordered" evidence="1">
    <location>
        <begin position="329"/>
        <end position="353"/>
    </location>
</feature>
<feature type="region of interest" description="Disordered" evidence="1">
    <location>
        <begin position="1"/>
        <end position="194"/>
    </location>
</feature>
<evidence type="ECO:0000313" key="3">
    <source>
        <dbReference type="EMBL" id="KEF56397.1"/>
    </source>
</evidence>
<organism evidence="3 4">
    <name type="scientific">Exophiala aquamarina CBS 119918</name>
    <dbReference type="NCBI Taxonomy" id="1182545"/>
    <lineage>
        <taxon>Eukaryota</taxon>
        <taxon>Fungi</taxon>
        <taxon>Dikarya</taxon>
        <taxon>Ascomycota</taxon>
        <taxon>Pezizomycotina</taxon>
        <taxon>Eurotiomycetes</taxon>
        <taxon>Chaetothyriomycetidae</taxon>
        <taxon>Chaetothyriales</taxon>
        <taxon>Herpotrichiellaceae</taxon>
        <taxon>Exophiala</taxon>
    </lineage>
</organism>
<dbReference type="STRING" id="1182545.A0A072P9H1"/>
<dbReference type="PROSITE" id="PS50888">
    <property type="entry name" value="BHLH"/>
    <property type="match status" value="1"/>
</dbReference>
<evidence type="ECO:0000313" key="4">
    <source>
        <dbReference type="Proteomes" id="UP000027920"/>
    </source>
</evidence>
<feature type="compositionally biased region" description="Low complexity" evidence="1">
    <location>
        <begin position="407"/>
        <end position="435"/>
    </location>
</feature>
<dbReference type="EMBL" id="AMGV01000006">
    <property type="protein sequence ID" value="KEF56397.1"/>
    <property type="molecule type" value="Genomic_DNA"/>
</dbReference>
<evidence type="ECO:0000256" key="1">
    <source>
        <dbReference type="SAM" id="MobiDB-lite"/>
    </source>
</evidence>
<proteinExistence type="predicted"/>
<dbReference type="VEuPathDB" id="FungiDB:A1O9_07978"/>
<dbReference type="RefSeq" id="XP_013258987.1">
    <property type="nucleotide sequence ID" value="XM_013403533.1"/>
</dbReference>
<dbReference type="Gene3D" id="4.10.280.10">
    <property type="entry name" value="Helix-loop-helix DNA-binding domain"/>
    <property type="match status" value="1"/>
</dbReference>
<dbReference type="PANTHER" id="PTHR46266:SF4">
    <property type="entry name" value="TRANSCRIPTION FACTOR TT8"/>
    <property type="match status" value="1"/>
</dbReference>
<feature type="compositionally biased region" description="Pro residues" evidence="1">
    <location>
        <begin position="1"/>
        <end position="10"/>
    </location>
</feature>
<evidence type="ECO:0000259" key="2">
    <source>
        <dbReference type="PROSITE" id="PS50888"/>
    </source>
</evidence>
<comment type="caution">
    <text evidence="3">The sequence shown here is derived from an EMBL/GenBank/DDBJ whole genome shotgun (WGS) entry which is preliminary data.</text>
</comment>
<feature type="compositionally biased region" description="Polar residues" evidence="1">
    <location>
        <begin position="42"/>
        <end position="67"/>
    </location>
</feature>
<dbReference type="HOGENOM" id="CLU_021798_0_1_1"/>
<dbReference type="Pfam" id="PF00010">
    <property type="entry name" value="HLH"/>
    <property type="match status" value="1"/>
</dbReference>
<dbReference type="PANTHER" id="PTHR46266">
    <property type="entry name" value="TRANSCRIPTION FACTOR TT8"/>
    <property type="match status" value="1"/>
</dbReference>
<dbReference type="OrthoDB" id="690068at2759"/>
<reference evidence="3 4" key="1">
    <citation type="submission" date="2013-03" db="EMBL/GenBank/DDBJ databases">
        <title>The Genome Sequence of Exophiala aquamarina CBS 119918.</title>
        <authorList>
            <consortium name="The Broad Institute Genomics Platform"/>
            <person name="Cuomo C."/>
            <person name="de Hoog S."/>
            <person name="Gorbushina A."/>
            <person name="Walker B."/>
            <person name="Young S.K."/>
            <person name="Zeng Q."/>
            <person name="Gargeya S."/>
            <person name="Fitzgerald M."/>
            <person name="Haas B."/>
            <person name="Abouelleil A."/>
            <person name="Allen A.W."/>
            <person name="Alvarado L."/>
            <person name="Arachchi H.M."/>
            <person name="Berlin A.M."/>
            <person name="Chapman S.B."/>
            <person name="Gainer-Dewar J."/>
            <person name="Goldberg J."/>
            <person name="Griggs A."/>
            <person name="Gujja S."/>
            <person name="Hansen M."/>
            <person name="Howarth C."/>
            <person name="Imamovic A."/>
            <person name="Ireland A."/>
            <person name="Larimer J."/>
            <person name="McCowan C."/>
            <person name="Murphy C."/>
            <person name="Pearson M."/>
            <person name="Poon T.W."/>
            <person name="Priest M."/>
            <person name="Roberts A."/>
            <person name="Saif S."/>
            <person name="Shea T."/>
            <person name="Sisk P."/>
            <person name="Sykes S."/>
            <person name="Wortman J."/>
            <person name="Nusbaum C."/>
            <person name="Birren B."/>
        </authorList>
    </citation>
    <scope>NUCLEOTIDE SEQUENCE [LARGE SCALE GENOMIC DNA]</scope>
    <source>
        <strain evidence="3 4">CBS 119918</strain>
    </source>
</reference>
<feature type="region of interest" description="Disordered" evidence="1">
    <location>
        <begin position="510"/>
        <end position="555"/>
    </location>
</feature>
<feature type="region of interest" description="Disordered" evidence="1">
    <location>
        <begin position="473"/>
        <end position="493"/>
    </location>
</feature>
<feature type="domain" description="BHLH" evidence="2">
    <location>
        <begin position="182"/>
        <end position="233"/>
    </location>
</feature>
<dbReference type="GO" id="GO:0046983">
    <property type="term" value="F:protein dimerization activity"/>
    <property type="evidence" value="ECO:0007669"/>
    <property type="project" value="InterPro"/>
</dbReference>
<feature type="compositionally biased region" description="Polar residues" evidence="1">
    <location>
        <begin position="90"/>
        <end position="106"/>
    </location>
</feature>
<feature type="region of interest" description="Disordered" evidence="1">
    <location>
        <begin position="245"/>
        <end position="298"/>
    </location>
</feature>
<accession>A0A072P9H1</accession>